<dbReference type="GO" id="GO:0005576">
    <property type="term" value="C:extracellular region"/>
    <property type="evidence" value="ECO:0007669"/>
    <property type="project" value="UniProtKB-SubCell"/>
</dbReference>
<dbReference type="Pfam" id="PF00537">
    <property type="entry name" value="Toxin_3"/>
    <property type="match status" value="1"/>
</dbReference>
<keyword evidence="3" id="KW-0528">Neurotoxin</keyword>
<evidence type="ECO:0000256" key="3">
    <source>
        <dbReference type="ARBA" id="ARBA00022699"/>
    </source>
</evidence>
<dbReference type="AlphaFoldDB" id="T1DEM5"/>
<evidence type="ECO:0000256" key="5">
    <source>
        <dbReference type="SAM" id="SignalP"/>
    </source>
</evidence>
<feature type="signal peptide" evidence="5">
    <location>
        <begin position="1"/>
        <end position="20"/>
    </location>
</feature>
<proteinExistence type="evidence at transcript level"/>
<evidence type="ECO:0000313" key="6">
    <source>
        <dbReference type="EMBL" id="JAA98114.1"/>
    </source>
</evidence>
<keyword evidence="3" id="KW-0800">Toxin</keyword>
<keyword evidence="4 5" id="KW-0732">Signal</keyword>
<reference evidence="6" key="1">
    <citation type="journal article" date="2013" name="Toxins">
        <title>Evolution stings: the origin and diversification of scorpion toxin peptide scaffolds.</title>
        <authorList>
            <person name="Sunagar K."/>
            <person name="Undheim E.A."/>
            <person name="Chan A.H."/>
            <person name="Koludarov I."/>
            <person name="Munoz-Gomez S.A."/>
            <person name="Antunes A."/>
            <person name="Fry B.G."/>
        </authorList>
    </citation>
    <scope>NUCLEOTIDE SEQUENCE</scope>
    <source>
        <tissue evidence="6">Telson venom gland</tissue>
    </source>
</reference>
<evidence type="ECO:0000256" key="2">
    <source>
        <dbReference type="ARBA" id="ARBA00022525"/>
    </source>
</evidence>
<evidence type="ECO:0000256" key="4">
    <source>
        <dbReference type="ARBA" id="ARBA00022729"/>
    </source>
</evidence>
<organism evidence="6">
    <name type="scientific">Lychas buchari</name>
    <dbReference type="NCBI Taxonomy" id="1330406"/>
    <lineage>
        <taxon>Eukaryota</taxon>
        <taxon>Metazoa</taxon>
        <taxon>Ecdysozoa</taxon>
        <taxon>Arthropoda</taxon>
        <taxon>Chelicerata</taxon>
        <taxon>Arachnida</taxon>
        <taxon>Scorpiones</taxon>
        <taxon>Buthida</taxon>
        <taxon>Buthoidea</taxon>
        <taxon>Buthidae</taxon>
        <taxon>Lychas</taxon>
    </lineage>
</organism>
<keyword evidence="2" id="KW-0964">Secreted</keyword>
<dbReference type="InterPro" id="IPR036574">
    <property type="entry name" value="Scorpion_toxin-like_sf"/>
</dbReference>
<evidence type="ECO:0000256" key="1">
    <source>
        <dbReference type="ARBA" id="ARBA00004613"/>
    </source>
</evidence>
<name>T1DEM5_9SCOR</name>
<accession>T1DEM5</accession>
<dbReference type="InterPro" id="IPR002061">
    <property type="entry name" value="Scorpion_toxinL/defensin"/>
</dbReference>
<dbReference type="GO" id="GO:0019871">
    <property type="term" value="F:sodium channel inhibitor activity"/>
    <property type="evidence" value="ECO:0007669"/>
    <property type="project" value="InterPro"/>
</dbReference>
<dbReference type="Gene3D" id="3.30.30.10">
    <property type="entry name" value="Knottin, scorpion toxin-like"/>
    <property type="match status" value="1"/>
</dbReference>
<sequence length="101" mass="12212">MKNILILEVILLSLLGVSLSFYNDGHYPRKLNKEKYHCMHRGSSYFCEQVCKLHNVPYGYCRDYKCFCEELEWEDIYYLAKIEKSCESELDMSYKFEFQYS</sequence>
<feature type="chain" id="PRO_5004574593" evidence="5">
    <location>
        <begin position="21"/>
        <end position="101"/>
    </location>
</feature>
<dbReference type="SUPFAM" id="SSF57095">
    <property type="entry name" value="Scorpion toxin-like"/>
    <property type="match status" value="1"/>
</dbReference>
<protein>
    <submittedName>
        <fullName evidence="6">CSab-Lyc-7</fullName>
    </submittedName>
</protein>
<comment type="subcellular location">
    <subcellularLocation>
        <location evidence="1">Secreted</location>
    </subcellularLocation>
</comment>
<dbReference type="EMBL" id="GALL01000012">
    <property type="protein sequence ID" value="JAA98114.1"/>
    <property type="molecule type" value="mRNA"/>
</dbReference>